<dbReference type="InterPro" id="IPR025110">
    <property type="entry name" value="AMP-bd_C"/>
</dbReference>
<reference evidence="3" key="1">
    <citation type="journal article" date="2014" name="Front. Microbiol.">
        <title>High frequency of phylogenetically diverse reductive dehalogenase-homologous genes in deep subseafloor sedimentary metagenomes.</title>
        <authorList>
            <person name="Kawai M."/>
            <person name="Futagami T."/>
            <person name="Toyoda A."/>
            <person name="Takaki Y."/>
            <person name="Nishi S."/>
            <person name="Hori S."/>
            <person name="Arai W."/>
            <person name="Tsubouchi T."/>
            <person name="Morono Y."/>
            <person name="Uchiyama I."/>
            <person name="Ito T."/>
            <person name="Fujiyama A."/>
            <person name="Inagaki F."/>
            <person name="Takami H."/>
        </authorList>
    </citation>
    <scope>NUCLEOTIDE SEQUENCE</scope>
    <source>
        <strain evidence="3">Expedition CK06-06</strain>
    </source>
</reference>
<feature type="domain" description="AMP-dependent synthetase/ligase" evidence="1">
    <location>
        <begin position="4"/>
        <end position="142"/>
    </location>
</feature>
<feature type="non-terminal residue" evidence="3">
    <location>
        <position position="235"/>
    </location>
</feature>
<dbReference type="GO" id="GO:0016405">
    <property type="term" value="F:CoA-ligase activity"/>
    <property type="evidence" value="ECO:0007669"/>
    <property type="project" value="TreeGrafter"/>
</dbReference>
<dbReference type="Pfam" id="PF00501">
    <property type="entry name" value="AMP-binding"/>
    <property type="match status" value="1"/>
</dbReference>
<dbReference type="Gene3D" id="3.30.300.30">
    <property type="match status" value="1"/>
</dbReference>
<accession>X0XNX5</accession>
<organism evidence="3">
    <name type="scientific">marine sediment metagenome</name>
    <dbReference type="NCBI Taxonomy" id="412755"/>
    <lineage>
        <taxon>unclassified sequences</taxon>
        <taxon>metagenomes</taxon>
        <taxon>ecological metagenomes</taxon>
    </lineage>
</organism>
<dbReference type="InterPro" id="IPR000873">
    <property type="entry name" value="AMP-dep_synth/lig_dom"/>
</dbReference>
<feature type="domain" description="AMP-binding enzyme C-terminal" evidence="2">
    <location>
        <begin position="193"/>
        <end position="231"/>
    </location>
</feature>
<dbReference type="PANTHER" id="PTHR24096">
    <property type="entry name" value="LONG-CHAIN-FATTY-ACID--COA LIGASE"/>
    <property type="match status" value="1"/>
</dbReference>
<dbReference type="InterPro" id="IPR045851">
    <property type="entry name" value="AMP-bd_C_sf"/>
</dbReference>
<protein>
    <recommendedName>
        <fullName evidence="4">AMP-dependent synthetase/ligase domain-containing protein</fullName>
    </recommendedName>
</protein>
<dbReference type="Pfam" id="PF13193">
    <property type="entry name" value="AMP-binding_C"/>
    <property type="match status" value="1"/>
</dbReference>
<dbReference type="Gene3D" id="2.30.38.10">
    <property type="entry name" value="Luciferase, Domain 3"/>
    <property type="match status" value="1"/>
</dbReference>
<evidence type="ECO:0000313" key="3">
    <source>
        <dbReference type="EMBL" id="GAG44895.1"/>
    </source>
</evidence>
<evidence type="ECO:0000259" key="2">
    <source>
        <dbReference type="Pfam" id="PF13193"/>
    </source>
</evidence>
<comment type="caution">
    <text evidence="3">The sequence shown here is derived from an EMBL/GenBank/DDBJ whole genome shotgun (WGS) entry which is preliminary data.</text>
</comment>
<gene>
    <name evidence="3" type="ORF">S01H1_76559</name>
</gene>
<evidence type="ECO:0000259" key="1">
    <source>
        <dbReference type="Pfam" id="PF00501"/>
    </source>
</evidence>
<dbReference type="SUPFAM" id="SSF56801">
    <property type="entry name" value="Acetyl-CoA synthetase-like"/>
    <property type="match status" value="1"/>
</dbReference>
<dbReference type="Gene3D" id="3.40.50.980">
    <property type="match status" value="1"/>
</dbReference>
<dbReference type="AlphaFoldDB" id="X0XNX5"/>
<name>X0XNX5_9ZZZZ</name>
<dbReference type="EMBL" id="BARS01051386">
    <property type="protein sequence ID" value="GAG44895.1"/>
    <property type="molecule type" value="Genomic_DNA"/>
</dbReference>
<sequence>MTLVPKFEIKDFLKTITKTKPTIAILVPTILTAIVNYPEISKYDLSSINYVVSGSAPLPVEIMNRFEKLTGSVILEGFGLTESSPVTHVNPVKSKRKAGSIGIALPSTDVRIMDLETGTKEEQMGQTGELVIKGPQVMKGYWNMPEETAETLKDGWLYTGDIAHIDEDGFVFIVDRKKDMIIAGGFNIYPRDIDEVLYEHPKIADAVTIGVPDDYRGETVKVFVVLKPGQTLSEE</sequence>
<proteinExistence type="predicted"/>
<evidence type="ECO:0008006" key="4">
    <source>
        <dbReference type="Google" id="ProtNLM"/>
    </source>
</evidence>